<proteinExistence type="predicted"/>
<dbReference type="EMBL" id="LT553181">
    <property type="protein sequence ID" value="SAM00281.1"/>
    <property type="molecule type" value="Genomic_DNA"/>
</dbReference>
<dbReference type="OrthoDB" id="2244689at2759"/>
<dbReference type="OMA" id="CVFIETE"/>
<protein>
    <submittedName>
        <fullName evidence="1">Uncharacterized protein</fullName>
    </submittedName>
</protein>
<evidence type="ECO:0000313" key="1">
    <source>
        <dbReference type="EMBL" id="SAM00281.1"/>
    </source>
</evidence>
<dbReference type="InParanoid" id="A0A168NCN7"/>
<reference evidence="1" key="1">
    <citation type="submission" date="2016-04" db="EMBL/GenBank/DDBJ databases">
        <authorList>
            <person name="Evans L.H."/>
            <person name="Alamgir A."/>
            <person name="Owens N."/>
            <person name="Weber N.D."/>
            <person name="Virtaneva K."/>
            <person name="Barbian K."/>
            <person name="Babar A."/>
            <person name="Rosenke K."/>
        </authorList>
    </citation>
    <scope>NUCLEOTIDE SEQUENCE [LARGE SCALE GENOMIC DNA]</scope>
    <source>
        <strain evidence="1">CBS 101.48</strain>
    </source>
</reference>
<sequence>MMNSSPLVSALVNYTRVLQEARSPRVADWDARFVDRCVAWCVYIETELSLLSESDLLLHQQQAQHELDNAIAVPSVSILMDALHQFYLTLVANYCVSQDLYRYLLSTYRFLNGDGDRLRENVVEDLSRLARKVATHNVLDDMERLLMEDGDGDLDIGQDRA</sequence>
<accession>A0A168NCN7</accession>
<gene>
    <name evidence="1" type="primary">ABSGL_05962.1 scaffold 7611</name>
</gene>
<dbReference type="AlphaFoldDB" id="A0A168NCN7"/>
<keyword evidence="2" id="KW-1185">Reference proteome</keyword>
<dbReference type="Proteomes" id="UP000078561">
    <property type="component" value="Unassembled WGS sequence"/>
</dbReference>
<dbReference type="GO" id="GO:0043240">
    <property type="term" value="C:Fanconi anaemia nuclear complex"/>
    <property type="evidence" value="ECO:0007669"/>
    <property type="project" value="InterPro"/>
</dbReference>
<name>A0A168NCN7_ABSGL</name>
<evidence type="ECO:0000313" key="2">
    <source>
        <dbReference type="Proteomes" id="UP000078561"/>
    </source>
</evidence>
<dbReference type="GO" id="GO:0036297">
    <property type="term" value="P:interstrand cross-link repair"/>
    <property type="evidence" value="ECO:0007669"/>
    <property type="project" value="InterPro"/>
</dbReference>
<dbReference type="Pfam" id="PF11107">
    <property type="entry name" value="FANCF"/>
    <property type="match status" value="1"/>
</dbReference>
<organism evidence="1">
    <name type="scientific">Absidia glauca</name>
    <name type="common">Pin mould</name>
    <dbReference type="NCBI Taxonomy" id="4829"/>
    <lineage>
        <taxon>Eukaryota</taxon>
        <taxon>Fungi</taxon>
        <taxon>Fungi incertae sedis</taxon>
        <taxon>Mucoromycota</taxon>
        <taxon>Mucoromycotina</taxon>
        <taxon>Mucoromycetes</taxon>
        <taxon>Mucorales</taxon>
        <taxon>Cunninghamellaceae</taxon>
        <taxon>Absidia</taxon>
    </lineage>
</organism>
<dbReference type="InterPro" id="IPR035428">
    <property type="entry name" value="FANCF"/>
</dbReference>